<evidence type="ECO:0000313" key="3">
    <source>
        <dbReference type="EMBL" id="MPY67983.1"/>
    </source>
</evidence>
<dbReference type="EMBL" id="WBSL01000012">
    <property type="protein sequence ID" value="MPY67983.1"/>
    <property type="molecule type" value="Genomic_DNA"/>
</dbReference>
<dbReference type="GO" id="GO:0003697">
    <property type="term" value="F:single-stranded DNA binding"/>
    <property type="evidence" value="ECO:0007669"/>
    <property type="project" value="InterPro"/>
</dbReference>
<dbReference type="Proteomes" id="UP000484842">
    <property type="component" value="Unassembled WGS sequence"/>
</dbReference>
<reference evidence="3 4" key="1">
    <citation type="submission" date="2019-10" db="EMBL/GenBank/DDBJ databases">
        <title>Deinococcus sp. isolated from soil.</title>
        <authorList>
            <person name="Li Y."/>
            <person name="Wang J."/>
        </authorList>
    </citation>
    <scope>NUCLEOTIDE SEQUENCE [LARGE SCALE GENOMIC DNA]</scope>
    <source>
        <strain evidence="3 4">SDU3-2</strain>
    </source>
</reference>
<dbReference type="SUPFAM" id="SSF50249">
    <property type="entry name" value="Nucleic acid-binding proteins"/>
    <property type="match status" value="1"/>
</dbReference>
<comment type="caution">
    <text evidence="3">The sequence shown here is derived from an EMBL/GenBank/DDBJ whole genome shotgun (WGS) entry which is preliminary data.</text>
</comment>
<evidence type="ECO:0000256" key="1">
    <source>
        <dbReference type="ARBA" id="ARBA00023125"/>
    </source>
</evidence>
<name>A0A7X1NYC3_9DEIO</name>
<evidence type="ECO:0000256" key="2">
    <source>
        <dbReference type="PROSITE-ProRule" id="PRU00252"/>
    </source>
</evidence>
<sequence>MNQVELNENLSADVEVRYTPAGDAVADLRMAVNERYRNARTSSRRKPTG</sequence>
<dbReference type="InterPro" id="IPR012340">
    <property type="entry name" value="NA-bd_OB-fold"/>
</dbReference>
<dbReference type="Gene3D" id="2.40.50.140">
    <property type="entry name" value="Nucleic acid-binding proteins"/>
    <property type="match status" value="1"/>
</dbReference>
<dbReference type="Pfam" id="PF00436">
    <property type="entry name" value="SSB"/>
    <property type="match status" value="1"/>
</dbReference>
<evidence type="ECO:0000313" key="4">
    <source>
        <dbReference type="Proteomes" id="UP000484842"/>
    </source>
</evidence>
<keyword evidence="4" id="KW-1185">Reference proteome</keyword>
<organism evidence="3 4">
    <name type="scientific">Deinococcus terrestris</name>
    <dbReference type="NCBI Taxonomy" id="2651870"/>
    <lineage>
        <taxon>Bacteria</taxon>
        <taxon>Thermotogati</taxon>
        <taxon>Deinococcota</taxon>
        <taxon>Deinococci</taxon>
        <taxon>Deinococcales</taxon>
        <taxon>Deinococcaceae</taxon>
        <taxon>Deinococcus</taxon>
    </lineage>
</organism>
<dbReference type="AlphaFoldDB" id="A0A7X1NYC3"/>
<keyword evidence="1 2" id="KW-0238">DNA-binding</keyword>
<proteinExistence type="predicted"/>
<accession>A0A7X1NYC3</accession>
<protein>
    <submittedName>
        <fullName evidence="3">Single-stranded DNA-binding protein</fullName>
    </submittedName>
</protein>
<dbReference type="PROSITE" id="PS50935">
    <property type="entry name" value="SSB"/>
    <property type="match status" value="1"/>
</dbReference>
<dbReference type="InterPro" id="IPR000424">
    <property type="entry name" value="Primosome_PriB/ssb"/>
</dbReference>
<gene>
    <name evidence="3" type="ORF">F8S09_15080</name>
</gene>